<protein>
    <submittedName>
        <fullName evidence="1">Uncharacterized protein</fullName>
    </submittedName>
</protein>
<accession>A0A426X6L6</accession>
<proteinExistence type="predicted"/>
<reference evidence="1 2" key="1">
    <citation type="journal article" date="2014" name="Agronomy (Basel)">
        <title>A Draft Genome Sequence for Ensete ventricosum, the Drought-Tolerant Tree Against Hunger.</title>
        <authorList>
            <person name="Harrison J."/>
            <person name="Moore K.A."/>
            <person name="Paszkiewicz K."/>
            <person name="Jones T."/>
            <person name="Grant M."/>
            <person name="Ambacheew D."/>
            <person name="Muzemil S."/>
            <person name="Studholme D.J."/>
        </authorList>
    </citation>
    <scope>NUCLEOTIDE SEQUENCE [LARGE SCALE GENOMIC DNA]</scope>
</reference>
<comment type="caution">
    <text evidence="1">The sequence shown here is derived from an EMBL/GenBank/DDBJ whole genome shotgun (WGS) entry which is preliminary data.</text>
</comment>
<dbReference type="EMBL" id="AMZH03025603">
    <property type="protein sequence ID" value="RRT35094.1"/>
    <property type="molecule type" value="Genomic_DNA"/>
</dbReference>
<dbReference type="Proteomes" id="UP000287651">
    <property type="component" value="Unassembled WGS sequence"/>
</dbReference>
<evidence type="ECO:0000313" key="1">
    <source>
        <dbReference type="EMBL" id="RRT35094.1"/>
    </source>
</evidence>
<evidence type="ECO:0000313" key="2">
    <source>
        <dbReference type="Proteomes" id="UP000287651"/>
    </source>
</evidence>
<sequence length="108" mass="11521">MVRAVAGDSDATTWQVRLRLRRKAATTSRGSRKQRRLKDRAAARLVAARVEEGLRLQLARTLVMAAIVGASDQWLCMGGAAVEGYRRQGRGGGYGKEVATVGCSGCSG</sequence>
<gene>
    <name evidence="1" type="ORF">B296_00058022</name>
</gene>
<organism evidence="1 2">
    <name type="scientific">Ensete ventricosum</name>
    <name type="common">Abyssinian banana</name>
    <name type="synonym">Musa ensete</name>
    <dbReference type="NCBI Taxonomy" id="4639"/>
    <lineage>
        <taxon>Eukaryota</taxon>
        <taxon>Viridiplantae</taxon>
        <taxon>Streptophyta</taxon>
        <taxon>Embryophyta</taxon>
        <taxon>Tracheophyta</taxon>
        <taxon>Spermatophyta</taxon>
        <taxon>Magnoliopsida</taxon>
        <taxon>Liliopsida</taxon>
        <taxon>Zingiberales</taxon>
        <taxon>Musaceae</taxon>
        <taxon>Ensete</taxon>
    </lineage>
</organism>
<dbReference type="AlphaFoldDB" id="A0A426X6L6"/>
<name>A0A426X6L6_ENSVE</name>